<dbReference type="Gene3D" id="1.25.40.20">
    <property type="entry name" value="Ankyrin repeat-containing domain"/>
    <property type="match status" value="1"/>
</dbReference>
<dbReference type="OrthoDB" id="5391533at2759"/>
<dbReference type="STRING" id="1408157.A0A1J7JAB1"/>
<sequence length="284" mass="30594">MTSNTGLTYVPVGSGLAMLDACSSGDIATLKRLFAEEGIRPGSKPIYGVYYDPKYYPQGPPATATAESDIPSTWELLARAVAAKHVVIIQFILQTYPSFSLNQALGVVHAMLDNPDPAVLQVLLDHEPEFASYSVDYGMRCFLTDACARAPEEIVPVLHVLLDNGADVNDGWGPGGGALFAALLGDQPLEIIAKIVDKGGRISTGCIFSAIQRGRADVVELLLNHKRNNLDGKAREDIRDAAQKSADKNIISIVQAWSEIKTSQGDLAGNASESKDKGWWRKLL</sequence>
<dbReference type="AlphaFoldDB" id="A0A1J7JAB1"/>
<evidence type="ECO:0008006" key="3">
    <source>
        <dbReference type="Google" id="ProtNLM"/>
    </source>
</evidence>
<accession>A0A1J7JAB1</accession>
<evidence type="ECO:0000313" key="2">
    <source>
        <dbReference type="Proteomes" id="UP000182658"/>
    </source>
</evidence>
<organism evidence="1 2">
    <name type="scientific">Coniochaeta ligniaria NRRL 30616</name>
    <dbReference type="NCBI Taxonomy" id="1408157"/>
    <lineage>
        <taxon>Eukaryota</taxon>
        <taxon>Fungi</taxon>
        <taxon>Dikarya</taxon>
        <taxon>Ascomycota</taxon>
        <taxon>Pezizomycotina</taxon>
        <taxon>Sordariomycetes</taxon>
        <taxon>Sordariomycetidae</taxon>
        <taxon>Coniochaetales</taxon>
        <taxon>Coniochaetaceae</taxon>
        <taxon>Coniochaeta</taxon>
    </lineage>
</organism>
<reference evidence="1 2" key="1">
    <citation type="submission" date="2016-10" db="EMBL/GenBank/DDBJ databases">
        <title>Draft genome sequence of Coniochaeta ligniaria NRRL30616, a lignocellulolytic fungus for bioabatement of inhibitors in plant biomass hydrolysates.</title>
        <authorList>
            <consortium name="DOE Joint Genome Institute"/>
            <person name="Jimenez D.J."/>
            <person name="Hector R.E."/>
            <person name="Riley R."/>
            <person name="Sun H."/>
            <person name="Grigoriev I.V."/>
            <person name="Van Elsas J.D."/>
            <person name="Nichols N.N."/>
        </authorList>
    </citation>
    <scope>NUCLEOTIDE SEQUENCE [LARGE SCALE GENOMIC DNA]</scope>
    <source>
        <strain evidence="1 2">NRRL 30616</strain>
    </source>
</reference>
<proteinExistence type="predicted"/>
<dbReference type="InParanoid" id="A0A1J7JAB1"/>
<evidence type="ECO:0000313" key="1">
    <source>
        <dbReference type="EMBL" id="OIW26696.1"/>
    </source>
</evidence>
<dbReference type="SUPFAM" id="SSF48403">
    <property type="entry name" value="Ankyrin repeat"/>
    <property type="match status" value="1"/>
</dbReference>
<keyword evidence="2" id="KW-1185">Reference proteome</keyword>
<protein>
    <recommendedName>
        <fullName evidence="3">Ankyrin</fullName>
    </recommendedName>
</protein>
<dbReference type="EMBL" id="KV875100">
    <property type="protein sequence ID" value="OIW26696.1"/>
    <property type="molecule type" value="Genomic_DNA"/>
</dbReference>
<gene>
    <name evidence="1" type="ORF">CONLIGDRAFT_646846</name>
</gene>
<dbReference type="InterPro" id="IPR036770">
    <property type="entry name" value="Ankyrin_rpt-contain_sf"/>
</dbReference>
<name>A0A1J7JAB1_9PEZI</name>
<dbReference type="Proteomes" id="UP000182658">
    <property type="component" value="Unassembled WGS sequence"/>
</dbReference>